<dbReference type="GO" id="GO:0018741">
    <property type="term" value="F:linear primary-alkylsulfatase activity"/>
    <property type="evidence" value="ECO:0007669"/>
    <property type="project" value="InterPro"/>
</dbReference>
<proteinExistence type="inferred from homology"/>
<dbReference type="Pfam" id="PF00753">
    <property type="entry name" value="Lactamase_B"/>
    <property type="match status" value="1"/>
</dbReference>
<dbReference type="VEuPathDB" id="AmoebaDB:EIN_139890"/>
<accession>A0A0A1TZR8</accession>
<dbReference type="InterPro" id="IPR036527">
    <property type="entry name" value="SCP2_sterol-bd_dom_sf"/>
</dbReference>
<dbReference type="RefSeq" id="XP_004183478.1">
    <property type="nucleotide sequence ID" value="XM_004183430.1"/>
</dbReference>
<dbReference type="PANTHER" id="PTHR43223">
    <property type="entry name" value="ALKYL/ARYL-SULFATASE"/>
    <property type="match status" value="1"/>
</dbReference>
<keyword evidence="3" id="KW-0862">Zinc</keyword>
<dbReference type="GeneID" id="14883096"/>
<evidence type="ECO:0000256" key="2">
    <source>
        <dbReference type="ARBA" id="ARBA00022801"/>
    </source>
</evidence>
<comment type="similarity">
    <text evidence="4">Belongs to the metallo-beta-lactamase superfamily. Type III sulfatase family.</text>
</comment>
<dbReference type="InterPro" id="IPR038536">
    <property type="entry name" value="Alkyl/aryl-sulf_dimr_sf"/>
</dbReference>
<dbReference type="InterPro" id="IPR044097">
    <property type="entry name" value="Bds1/SdsA1_MBL-fold"/>
</dbReference>
<evidence type="ECO:0000256" key="1">
    <source>
        <dbReference type="ARBA" id="ARBA00022723"/>
    </source>
</evidence>
<dbReference type="EMBL" id="KB207160">
    <property type="protein sequence ID" value="ELP84132.1"/>
    <property type="molecule type" value="Genomic_DNA"/>
</dbReference>
<evidence type="ECO:0000313" key="7">
    <source>
        <dbReference type="Proteomes" id="UP000014680"/>
    </source>
</evidence>
<evidence type="ECO:0000313" key="6">
    <source>
        <dbReference type="EMBL" id="ELP84132.1"/>
    </source>
</evidence>
<gene>
    <name evidence="6" type="ORF">EIN_139890</name>
</gene>
<dbReference type="Gene3D" id="1.25.40.880">
    <property type="entry name" value="Alkyl sulfatase, dimerisation domain"/>
    <property type="match status" value="1"/>
</dbReference>
<organism evidence="6 7">
    <name type="scientific">Entamoeba invadens IP1</name>
    <dbReference type="NCBI Taxonomy" id="370355"/>
    <lineage>
        <taxon>Eukaryota</taxon>
        <taxon>Amoebozoa</taxon>
        <taxon>Evosea</taxon>
        <taxon>Archamoebae</taxon>
        <taxon>Mastigamoebida</taxon>
        <taxon>Entamoebidae</taxon>
        <taxon>Entamoeba</taxon>
    </lineage>
</organism>
<evidence type="ECO:0000259" key="5">
    <source>
        <dbReference type="SMART" id="SM00849"/>
    </source>
</evidence>
<dbReference type="InterPro" id="IPR052195">
    <property type="entry name" value="Bact_Alkyl/Aryl-Sulfatase"/>
</dbReference>
<dbReference type="SMART" id="SM00849">
    <property type="entry name" value="Lactamase_B"/>
    <property type="match status" value="1"/>
</dbReference>
<keyword evidence="1" id="KW-0479">Metal-binding</keyword>
<dbReference type="OrthoDB" id="449487at2759"/>
<evidence type="ECO:0000256" key="4">
    <source>
        <dbReference type="ARBA" id="ARBA00033751"/>
    </source>
</evidence>
<dbReference type="CDD" id="cd07710">
    <property type="entry name" value="arylsulfatase_Sdsa1-like_MBL-fold"/>
    <property type="match status" value="1"/>
</dbReference>
<dbReference type="Pfam" id="PF14863">
    <property type="entry name" value="Alkyl_sulf_dimr"/>
    <property type="match status" value="1"/>
</dbReference>
<reference evidence="6 7" key="1">
    <citation type="submission" date="2012-10" db="EMBL/GenBank/DDBJ databases">
        <authorList>
            <person name="Zafar N."/>
            <person name="Inman J."/>
            <person name="Hall N."/>
            <person name="Lorenzi H."/>
            <person name="Caler E."/>
        </authorList>
    </citation>
    <scope>NUCLEOTIDE SEQUENCE [LARGE SCALE GENOMIC DNA]</scope>
    <source>
        <strain evidence="6 7">IP1</strain>
    </source>
</reference>
<name>A0A0A1TZR8_ENTIV</name>
<sequence length="621" mass="70725">MSSEPTSFTIEQNKKAINDYDLCESIEYEDGMRNLYADVDGNLVHETFEEIRDKYPKMSEIVSKINLKDNPSWYVSTQSDPQQGIFEVIPHKIYQYRNRAVDIASLTLIRGKTGWIAVDTMSTVPACKKAADAIMKAVETAPIVAVIISHSHFDHFGGYTAVGNEDTPLFVPEKFEESFLDENIYVNEAQARRQQYMYGTFLHDSMTKVTDNTNSKDKPLTCLPKSKHTTAIKEKCTIEIDGIAFEFIPTPNTEAPANMMFYLPEFKAIFVADNFASCMHNLGTLRGAKVRSGKIWSKALDDAIVSYGKDIQIHFAGHGPALFGNERINKFWRTKRDLYKHIHDQTLRYANKGYNMTEIAEFVRLPDSLNKERCCRGLYGSLNHNIKSQYQLYLGTYDSNPAHLDELPPRELAVKFVEAFGGVEKTLEIGQDAYNKGEYRWAATVLNHLVFADVNNMKARELLATTYDQLSYVAECASWRYNYQTAAYELRNLNDKKPRDFSFPIEAIPMRDFGDFLAVHVDPNVIEGLDCKIRIEDTNNKESAILVICNSTINSRDGGDEYDGEIKGSKQDLVDIFMRKQKLDELIEKGKIIVKNEKIVKTLVEGIDCVPKYFTFVEPHV</sequence>
<keyword evidence="7" id="KW-1185">Reference proteome</keyword>
<dbReference type="Gene3D" id="3.30.1050.10">
    <property type="entry name" value="SCP2 sterol-binding domain"/>
    <property type="match status" value="1"/>
</dbReference>
<dbReference type="SUPFAM" id="SSF56281">
    <property type="entry name" value="Metallo-hydrolase/oxidoreductase"/>
    <property type="match status" value="1"/>
</dbReference>
<dbReference type="GO" id="GO:0046983">
    <property type="term" value="F:protein dimerization activity"/>
    <property type="evidence" value="ECO:0007669"/>
    <property type="project" value="InterPro"/>
</dbReference>
<dbReference type="Proteomes" id="UP000014680">
    <property type="component" value="Unassembled WGS sequence"/>
</dbReference>
<dbReference type="GO" id="GO:0046872">
    <property type="term" value="F:metal ion binding"/>
    <property type="evidence" value="ECO:0007669"/>
    <property type="project" value="UniProtKB-KW"/>
</dbReference>
<protein>
    <recommendedName>
        <fullName evidence="5">Metallo-beta-lactamase domain-containing protein</fullName>
    </recommendedName>
</protein>
<dbReference type="InterPro" id="IPR001279">
    <property type="entry name" value="Metallo-B-lactamas"/>
</dbReference>
<dbReference type="Pfam" id="PF14864">
    <property type="entry name" value="Alkyl_sulf_C"/>
    <property type="match status" value="1"/>
</dbReference>
<feature type="domain" description="Metallo-beta-lactamase" evidence="5">
    <location>
        <begin position="103"/>
        <end position="318"/>
    </location>
</feature>
<evidence type="ECO:0000256" key="3">
    <source>
        <dbReference type="ARBA" id="ARBA00022833"/>
    </source>
</evidence>
<dbReference type="AlphaFoldDB" id="A0A0A1TZR8"/>
<dbReference type="PANTHER" id="PTHR43223:SF1">
    <property type="entry name" value="ALKYL_ARYL-SULFATASE BDS1"/>
    <property type="match status" value="1"/>
</dbReference>
<dbReference type="InterPro" id="IPR036866">
    <property type="entry name" value="RibonucZ/Hydroxyglut_hydro"/>
</dbReference>
<dbReference type="KEGG" id="eiv:EIN_139890"/>
<keyword evidence="2" id="KW-0378">Hydrolase</keyword>
<dbReference type="SUPFAM" id="SSF55718">
    <property type="entry name" value="SCP-like"/>
    <property type="match status" value="1"/>
</dbReference>
<dbReference type="InterPro" id="IPR029229">
    <property type="entry name" value="Alkyl_sulf_C"/>
</dbReference>
<dbReference type="InterPro" id="IPR029228">
    <property type="entry name" value="Alkyl_sulf_dimr"/>
</dbReference>
<dbReference type="GO" id="GO:0018909">
    <property type="term" value="P:dodecyl sulfate metabolic process"/>
    <property type="evidence" value="ECO:0007669"/>
    <property type="project" value="InterPro"/>
</dbReference>
<dbReference type="Gene3D" id="3.60.15.30">
    <property type="entry name" value="Metallo-beta-lactamase domain"/>
    <property type="match status" value="1"/>
</dbReference>